<protein>
    <submittedName>
        <fullName evidence="2">Uncharacterized protein</fullName>
    </submittedName>
</protein>
<comment type="caution">
    <text evidence="2">The sequence shown here is derived from an EMBL/GenBank/DDBJ whole genome shotgun (WGS) entry which is preliminary data.</text>
</comment>
<feature type="region of interest" description="Disordered" evidence="1">
    <location>
        <begin position="1"/>
        <end position="50"/>
    </location>
</feature>
<gene>
    <name evidence="2" type="ORF">KIPB_017304</name>
</gene>
<feature type="compositionally biased region" description="Low complexity" evidence="1">
    <location>
        <begin position="39"/>
        <end position="50"/>
    </location>
</feature>
<feature type="compositionally biased region" description="Low complexity" evidence="1">
    <location>
        <begin position="18"/>
        <end position="31"/>
    </location>
</feature>
<proteinExistence type="predicted"/>
<dbReference type="Proteomes" id="UP000265618">
    <property type="component" value="Unassembled WGS sequence"/>
</dbReference>
<dbReference type="AlphaFoldDB" id="A0A9K3GR93"/>
<evidence type="ECO:0000313" key="2">
    <source>
        <dbReference type="EMBL" id="GIQ93089.1"/>
    </source>
</evidence>
<sequence length="122" mass="13549">QSAPKPGSQTQATTPGVAPQSARRSQSQRPSKGAARYLSPASTRTPTASSIPCQDILHIQRKQAVLQRCVICFAKCRLPYCLVEDDTWRDLMRTFACTDDTSLLPSRRELSRATLRMARATR</sequence>
<organism evidence="2 3">
    <name type="scientific">Kipferlia bialata</name>
    <dbReference type="NCBI Taxonomy" id="797122"/>
    <lineage>
        <taxon>Eukaryota</taxon>
        <taxon>Metamonada</taxon>
        <taxon>Carpediemonas-like organisms</taxon>
        <taxon>Kipferlia</taxon>
    </lineage>
</organism>
<accession>A0A9K3GR93</accession>
<feature type="compositionally biased region" description="Polar residues" evidence="1">
    <location>
        <begin position="1"/>
        <end position="14"/>
    </location>
</feature>
<reference evidence="2 3" key="1">
    <citation type="journal article" date="2018" name="PLoS ONE">
        <title>The draft genome of Kipferlia bialata reveals reductive genome evolution in fornicate parasites.</title>
        <authorList>
            <person name="Tanifuji G."/>
            <person name="Takabayashi S."/>
            <person name="Kume K."/>
            <person name="Takagi M."/>
            <person name="Nakayama T."/>
            <person name="Kamikawa R."/>
            <person name="Inagaki Y."/>
            <person name="Hashimoto T."/>
        </authorList>
    </citation>
    <scope>NUCLEOTIDE SEQUENCE [LARGE SCALE GENOMIC DNA]</scope>
    <source>
        <strain evidence="2">NY0173</strain>
    </source>
</reference>
<evidence type="ECO:0000313" key="3">
    <source>
        <dbReference type="Proteomes" id="UP000265618"/>
    </source>
</evidence>
<dbReference type="EMBL" id="BDIP01011429">
    <property type="protein sequence ID" value="GIQ93089.1"/>
    <property type="molecule type" value="Genomic_DNA"/>
</dbReference>
<keyword evidence="3" id="KW-1185">Reference proteome</keyword>
<feature type="non-terminal residue" evidence="2">
    <location>
        <position position="122"/>
    </location>
</feature>
<name>A0A9K3GR93_9EUKA</name>
<evidence type="ECO:0000256" key="1">
    <source>
        <dbReference type="SAM" id="MobiDB-lite"/>
    </source>
</evidence>